<protein>
    <submittedName>
        <fullName evidence="2">HAD family hydrolase</fullName>
    </submittedName>
</protein>
<comment type="caution">
    <text evidence="2">The sequence shown here is derived from an EMBL/GenBank/DDBJ whole genome shotgun (WGS) entry which is preliminary data.</text>
</comment>
<dbReference type="PANTHER" id="PTHR18901:SF38">
    <property type="entry name" value="PSEUDOURIDINE-5'-PHOSPHATASE"/>
    <property type="match status" value="1"/>
</dbReference>
<dbReference type="EMBL" id="JBHSPC010000029">
    <property type="protein sequence ID" value="MFC5670702.1"/>
    <property type="molecule type" value="Genomic_DNA"/>
</dbReference>
<dbReference type="Proteomes" id="UP001596183">
    <property type="component" value="Unassembled WGS sequence"/>
</dbReference>
<dbReference type="NCBIfam" id="TIGR01509">
    <property type="entry name" value="HAD-SF-IA-v3"/>
    <property type="match status" value="1"/>
</dbReference>
<feature type="region of interest" description="Disordered" evidence="1">
    <location>
        <begin position="1"/>
        <end position="22"/>
    </location>
</feature>
<dbReference type="SUPFAM" id="SSF56784">
    <property type="entry name" value="HAD-like"/>
    <property type="match status" value="1"/>
</dbReference>
<dbReference type="InterPro" id="IPR023198">
    <property type="entry name" value="PGP-like_dom2"/>
</dbReference>
<evidence type="ECO:0000256" key="1">
    <source>
        <dbReference type="SAM" id="MobiDB-lite"/>
    </source>
</evidence>
<reference evidence="3" key="1">
    <citation type="journal article" date="2019" name="Int. J. Syst. Evol. Microbiol.">
        <title>The Global Catalogue of Microorganisms (GCM) 10K type strain sequencing project: providing services to taxonomists for standard genome sequencing and annotation.</title>
        <authorList>
            <consortium name="The Broad Institute Genomics Platform"/>
            <consortium name="The Broad Institute Genome Sequencing Center for Infectious Disease"/>
            <person name="Wu L."/>
            <person name="Ma J."/>
        </authorList>
    </citation>
    <scope>NUCLEOTIDE SEQUENCE [LARGE SCALE GENOMIC DNA]</scope>
    <source>
        <strain evidence="3">JCM 13852</strain>
    </source>
</reference>
<dbReference type="InterPro" id="IPR023214">
    <property type="entry name" value="HAD_sf"/>
</dbReference>
<dbReference type="RefSeq" id="WP_381209439.1">
    <property type="nucleotide sequence ID" value="NZ_JBHSPC010000029.1"/>
</dbReference>
<dbReference type="Pfam" id="PF00702">
    <property type="entry name" value="Hydrolase"/>
    <property type="match status" value="1"/>
</dbReference>
<dbReference type="SFLD" id="SFLDG01129">
    <property type="entry name" value="C1.5:_HAD__Beta-PGM__Phosphata"/>
    <property type="match status" value="1"/>
</dbReference>
<gene>
    <name evidence="2" type="ORF">ACFP2V_11430</name>
</gene>
<dbReference type="CDD" id="cd07505">
    <property type="entry name" value="HAD_BPGM-like"/>
    <property type="match status" value="1"/>
</dbReference>
<organism evidence="2 3">
    <name type="scientific">Streptomyces incanus</name>
    <dbReference type="NCBI Taxonomy" id="887453"/>
    <lineage>
        <taxon>Bacteria</taxon>
        <taxon>Bacillati</taxon>
        <taxon>Actinomycetota</taxon>
        <taxon>Actinomycetes</taxon>
        <taxon>Kitasatosporales</taxon>
        <taxon>Streptomycetaceae</taxon>
        <taxon>Streptomyces</taxon>
    </lineage>
</organism>
<dbReference type="SFLD" id="SFLDS00003">
    <property type="entry name" value="Haloacid_Dehalogenase"/>
    <property type="match status" value="1"/>
</dbReference>
<keyword evidence="2" id="KW-0378">Hydrolase</keyword>
<sequence length="246" mass="25795">MTSTVPALDGLPQSLRSARAGEPRTAGGFTLQAVFLDMDGTLVDTEGFWWDVEVEVFASLGHTLDDSWRHVVVGGPMTRSAGFLIEATGADIPLAELAVLLNDGFEDRIADALPLMPGAARLLAELSEHGIPTALVSASHRRIIDRVLTSLGPQHFALSVAGDEVPRTKPHPDPYLAAAVGLGVNPLRCAAVEDTATGVASAEAAGCHVVAVPSVAPIEAAVRRTVVPSLEAVDLTFLHGLMTEMR</sequence>
<dbReference type="GO" id="GO:0016787">
    <property type="term" value="F:hydrolase activity"/>
    <property type="evidence" value="ECO:0007669"/>
    <property type="project" value="UniProtKB-KW"/>
</dbReference>
<dbReference type="Gene3D" id="3.40.50.1000">
    <property type="entry name" value="HAD superfamily/HAD-like"/>
    <property type="match status" value="1"/>
</dbReference>
<keyword evidence="3" id="KW-1185">Reference proteome</keyword>
<proteinExistence type="predicted"/>
<accession>A0ABW0XJD4</accession>
<evidence type="ECO:0000313" key="2">
    <source>
        <dbReference type="EMBL" id="MFC5670702.1"/>
    </source>
</evidence>
<dbReference type="InterPro" id="IPR036412">
    <property type="entry name" value="HAD-like_sf"/>
</dbReference>
<dbReference type="Gene3D" id="1.10.150.240">
    <property type="entry name" value="Putative phosphatase, domain 2"/>
    <property type="match status" value="1"/>
</dbReference>
<name>A0ABW0XJD4_9ACTN</name>
<dbReference type="InterPro" id="IPR006439">
    <property type="entry name" value="HAD-SF_hydro_IA"/>
</dbReference>
<evidence type="ECO:0000313" key="3">
    <source>
        <dbReference type="Proteomes" id="UP001596183"/>
    </source>
</evidence>
<dbReference type="PANTHER" id="PTHR18901">
    <property type="entry name" value="2-DEOXYGLUCOSE-6-PHOSPHATE PHOSPHATASE 2"/>
    <property type="match status" value="1"/>
</dbReference>